<protein>
    <submittedName>
        <fullName evidence="3">ABC transporter ATP-binding protein</fullName>
    </submittedName>
</protein>
<dbReference type="PANTHER" id="PTHR32182">
    <property type="entry name" value="DNA REPLICATION AND REPAIR PROTEIN RECF"/>
    <property type="match status" value="1"/>
</dbReference>
<dbReference type="EMBL" id="PRLC01000003">
    <property type="protein sequence ID" value="RAW62888.1"/>
    <property type="molecule type" value="Genomic_DNA"/>
</dbReference>
<keyword evidence="3" id="KW-0547">Nucleotide-binding</keyword>
<proteinExistence type="predicted"/>
<evidence type="ECO:0000313" key="3">
    <source>
        <dbReference type="EMBL" id="RAW62888.1"/>
    </source>
</evidence>
<dbReference type="SUPFAM" id="SSF52540">
    <property type="entry name" value="P-loop containing nucleoside triphosphate hydrolases"/>
    <property type="match status" value="1"/>
</dbReference>
<dbReference type="PANTHER" id="PTHR32182:SF22">
    <property type="entry name" value="ATP-DEPENDENT ENDONUCLEASE, OLD FAMILY-RELATED"/>
    <property type="match status" value="1"/>
</dbReference>
<name>A0A329UP61_9FIRM</name>
<feature type="domain" description="DUF4435" evidence="2">
    <location>
        <begin position="293"/>
        <end position="500"/>
    </location>
</feature>
<dbReference type="GO" id="GO:0006302">
    <property type="term" value="P:double-strand break repair"/>
    <property type="evidence" value="ECO:0007669"/>
    <property type="project" value="TreeGrafter"/>
</dbReference>
<keyword evidence="3" id="KW-0067">ATP-binding</keyword>
<dbReference type="InterPro" id="IPR029492">
    <property type="entry name" value="DUF4435"/>
</dbReference>
<dbReference type="Pfam" id="PF14491">
    <property type="entry name" value="DUF4435"/>
    <property type="match status" value="1"/>
</dbReference>
<dbReference type="InterPro" id="IPR027417">
    <property type="entry name" value="P-loop_NTPase"/>
</dbReference>
<dbReference type="RefSeq" id="WP_112144014.1">
    <property type="nucleotide sequence ID" value="NZ_PRLC01000003.1"/>
</dbReference>
<sequence>MDFTYWLPDENGNKTENKAASNSVIIIGANGSGKSKLGAWIEQQNMSNIHRIGAQRNLNFKENIPLKSYSQAEDFVLFGTDDASGKHDRNKGYRWGWGNFTTQLLNDFDDVLAAIIALKNNDNDKFAQECKAATNKESYPEPPLTAIDKLILIWNEIFPQRNLKVVDSKFIAYFDKEGKTVEYSSTQMSDGERAVLYLAAQVLCVPQNKTLIIDEPEVHLNRSIMNRLWNALERYRQDCLFIYITHDTQFAAAHGNADKIWIKEFNGEHWKLQKLESNDLPEELLFDILGSRKNVLFVEGEKNSYDTQLYTILYPNYYVIACGSCTRVIARTKAFRNCPSLHHCEVYGLIDRDYRSDYEIQKYKKENIYTLEVAEVENLFLVEELIRLMAERFAMDPDRCFDEISKSIHARFSSQKERQICQSTVAHLKYQLASIELSSKNNDELKHSLDTALESIDYDRVRDEEKTRFQSVLDDGDYAKILRVFNEKGLIISIGHFLKIENKEYCNKVLVLLNGALRREISDALSNYLPPEIPR</sequence>
<reference evidence="3 4" key="1">
    <citation type="submission" date="2018-02" db="EMBL/GenBank/DDBJ databases">
        <title>Complete genome sequencing of Faecalibacterium prausnitzii strains isolated from the human gut.</title>
        <authorList>
            <person name="Fitzgerald B.C."/>
            <person name="Shkoporov A.N."/>
            <person name="Ross P.R."/>
            <person name="Hill C."/>
        </authorList>
    </citation>
    <scope>NUCLEOTIDE SEQUENCE [LARGE SCALE GENOMIC DNA]</scope>
    <source>
        <strain evidence="3 4">APC922/41-1</strain>
    </source>
</reference>
<organism evidence="3 4">
    <name type="scientific">Faecalibacterium hattorii</name>
    <dbReference type="NCBI Taxonomy" id="2935520"/>
    <lineage>
        <taxon>Bacteria</taxon>
        <taxon>Bacillati</taxon>
        <taxon>Bacillota</taxon>
        <taxon>Clostridia</taxon>
        <taxon>Eubacteriales</taxon>
        <taxon>Oscillospiraceae</taxon>
        <taxon>Faecalibacterium</taxon>
    </lineage>
</organism>
<dbReference type="CDD" id="cd00267">
    <property type="entry name" value="ABC_ATPase"/>
    <property type="match status" value="1"/>
</dbReference>
<dbReference type="GO" id="GO:0000731">
    <property type="term" value="P:DNA synthesis involved in DNA repair"/>
    <property type="evidence" value="ECO:0007669"/>
    <property type="project" value="TreeGrafter"/>
</dbReference>
<feature type="domain" description="ATPase AAA-type core" evidence="1">
    <location>
        <begin position="153"/>
        <end position="249"/>
    </location>
</feature>
<gene>
    <name evidence="3" type="ORF">C4N23_03240</name>
</gene>
<evidence type="ECO:0000259" key="2">
    <source>
        <dbReference type="Pfam" id="PF14491"/>
    </source>
</evidence>
<dbReference type="AlphaFoldDB" id="A0A329UP61"/>
<dbReference type="Pfam" id="PF13304">
    <property type="entry name" value="AAA_21"/>
    <property type="match status" value="1"/>
</dbReference>
<dbReference type="InterPro" id="IPR003959">
    <property type="entry name" value="ATPase_AAA_core"/>
</dbReference>
<evidence type="ECO:0000259" key="1">
    <source>
        <dbReference type="Pfam" id="PF13304"/>
    </source>
</evidence>
<dbReference type="GO" id="GO:0005524">
    <property type="term" value="F:ATP binding"/>
    <property type="evidence" value="ECO:0007669"/>
    <property type="project" value="UniProtKB-KW"/>
</dbReference>
<dbReference type="Proteomes" id="UP000250429">
    <property type="component" value="Unassembled WGS sequence"/>
</dbReference>
<accession>A0A329UP61</accession>
<dbReference type="GO" id="GO:0016887">
    <property type="term" value="F:ATP hydrolysis activity"/>
    <property type="evidence" value="ECO:0007669"/>
    <property type="project" value="InterPro"/>
</dbReference>
<evidence type="ECO:0000313" key="4">
    <source>
        <dbReference type="Proteomes" id="UP000250429"/>
    </source>
</evidence>
<dbReference type="Gene3D" id="3.40.50.300">
    <property type="entry name" value="P-loop containing nucleotide triphosphate hydrolases"/>
    <property type="match status" value="1"/>
</dbReference>
<keyword evidence="4" id="KW-1185">Reference proteome</keyword>
<comment type="caution">
    <text evidence="3">The sequence shown here is derived from an EMBL/GenBank/DDBJ whole genome shotgun (WGS) entry which is preliminary data.</text>
</comment>